<comment type="caution">
    <text evidence="13">The sequence shown here is derived from an EMBL/GenBank/DDBJ whole genome shotgun (WGS) entry which is preliminary data.</text>
</comment>
<dbReference type="GO" id="GO:0008270">
    <property type="term" value="F:zinc ion binding"/>
    <property type="evidence" value="ECO:0007669"/>
    <property type="project" value="InterPro"/>
</dbReference>
<dbReference type="HAMAP" id="MF_00022">
    <property type="entry name" value="Glu_tRNA_synth_type1"/>
    <property type="match status" value="1"/>
</dbReference>
<dbReference type="InterPro" id="IPR020058">
    <property type="entry name" value="Glu/Gln-tRNA-synth_Ib_cat-dom"/>
</dbReference>
<reference evidence="13 14" key="1">
    <citation type="submission" date="2015-08" db="EMBL/GenBank/DDBJ databases">
        <title>Next Generation Sequencing and Analysis of the Genome of Puccinia sorghi L Schw, the Causal Agent of Maize Common Rust.</title>
        <authorList>
            <person name="Rochi L."/>
            <person name="Burguener G."/>
            <person name="Darino M."/>
            <person name="Turjanski A."/>
            <person name="Kreff E."/>
            <person name="Dieguez M.J."/>
            <person name="Sacco F."/>
        </authorList>
    </citation>
    <scope>NUCLEOTIDE SEQUENCE [LARGE SCALE GENOMIC DNA]</scope>
    <source>
        <strain evidence="13 14">RO10H11247</strain>
    </source>
</reference>
<dbReference type="Gene3D" id="1.10.1160.10">
    <property type="entry name" value="Glutamyl-trna Synthetase, Domain 2"/>
    <property type="match status" value="1"/>
</dbReference>
<dbReference type="VEuPathDB" id="FungiDB:VP01_19g6"/>
<keyword evidence="3 9" id="KW-0436">Ligase</keyword>
<dbReference type="InterPro" id="IPR033910">
    <property type="entry name" value="GluRS_core"/>
</dbReference>
<dbReference type="PRINTS" id="PR00987">
    <property type="entry name" value="TRNASYNTHGLU"/>
</dbReference>
<keyword evidence="6 9" id="KW-0648">Protein biosynthesis</keyword>
<feature type="domain" description="Aminoacyl-tRNA synthetase class I anticodon-binding" evidence="12">
    <location>
        <begin position="482"/>
        <end position="545"/>
    </location>
</feature>
<keyword evidence="7 9" id="KW-0030">Aminoacyl-tRNA synthetase</keyword>
<protein>
    <recommendedName>
        <fullName evidence="2">glutamate--tRNA ligase</fullName>
        <ecNumber evidence="2">6.1.1.17</ecNumber>
    </recommendedName>
    <alternativeName>
        <fullName evidence="8">Glutamyl-tRNA synthetase</fullName>
    </alternativeName>
</protein>
<evidence type="ECO:0000256" key="3">
    <source>
        <dbReference type="ARBA" id="ARBA00022598"/>
    </source>
</evidence>
<dbReference type="PROSITE" id="PS00178">
    <property type="entry name" value="AA_TRNA_LIGASE_I"/>
    <property type="match status" value="1"/>
</dbReference>
<evidence type="ECO:0000313" key="13">
    <source>
        <dbReference type="EMBL" id="KNZ58088.1"/>
    </source>
</evidence>
<evidence type="ECO:0000256" key="2">
    <source>
        <dbReference type="ARBA" id="ARBA00012835"/>
    </source>
</evidence>
<name>A0A0L6VBG2_9BASI</name>
<evidence type="ECO:0000259" key="12">
    <source>
        <dbReference type="Pfam" id="PF19269"/>
    </source>
</evidence>
<dbReference type="InterPro" id="IPR008925">
    <property type="entry name" value="aa_tRNA-synth_I_cd-bd_sf"/>
</dbReference>
<dbReference type="AlphaFoldDB" id="A0A0L6VBG2"/>
<proteinExistence type="inferred from homology"/>
<dbReference type="GO" id="GO:0005524">
    <property type="term" value="F:ATP binding"/>
    <property type="evidence" value="ECO:0007669"/>
    <property type="project" value="UniProtKB-KW"/>
</dbReference>
<dbReference type="NCBIfam" id="TIGR00464">
    <property type="entry name" value="gltX_bact"/>
    <property type="match status" value="1"/>
</dbReference>
<evidence type="ECO:0000256" key="4">
    <source>
        <dbReference type="ARBA" id="ARBA00022741"/>
    </source>
</evidence>
<dbReference type="OrthoDB" id="428822at2759"/>
<evidence type="ECO:0000256" key="9">
    <source>
        <dbReference type="RuleBase" id="RU363037"/>
    </source>
</evidence>
<evidence type="ECO:0000256" key="7">
    <source>
        <dbReference type="ARBA" id="ARBA00023146"/>
    </source>
</evidence>
<dbReference type="Pfam" id="PF00749">
    <property type="entry name" value="tRNA-synt_1c"/>
    <property type="match status" value="1"/>
</dbReference>
<comment type="similarity">
    <text evidence="1">Belongs to the class-I aminoacyl-tRNA synthetase family. Glutamate--tRNA ligase type 1 subfamily.</text>
</comment>
<dbReference type="SUPFAM" id="SSF52374">
    <property type="entry name" value="Nucleotidylyl transferase"/>
    <property type="match status" value="1"/>
</dbReference>
<dbReference type="InterPro" id="IPR045462">
    <property type="entry name" value="aa-tRNA-synth_I_cd-bd"/>
</dbReference>
<evidence type="ECO:0000256" key="5">
    <source>
        <dbReference type="ARBA" id="ARBA00022840"/>
    </source>
</evidence>
<dbReference type="Proteomes" id="UP000037035">
    <property type="component" value="Unassembled WGS sequence"/>
</dbReference>
<dbReference type="EMBL" id="LAVV01006837">
    <property type="protein sequence ID" value="KNZ58088.1"/>
    <property type="molecule type" value="Genomic_DNA"/>
</dbReference>
<evidence type="ECO:0000256" key="6">
    <source>
        <dbReference type="ARBA" id="ARBA00022917"/>
    </source>
</evidence>
<dbReference type="InterPro" id="IPR049940">
    <property type="entry name" value="GluQ/Sye"/>
</dbReference>
<dbReference type="GO" id="GO:0005739">
    <property type="term" value="C:mitochondrion"/>
    <property type="evidence" value="ECO:0007669"/>
    <property type="project" value="TreeGrafter"/>
</dbReference>
<dbReference type="Gene3D" id="3.90.800.10">
    <property type="entry name" value="Glutamyl-tRNA Synthetase, Domain 3"/>
    <property type="match status" value="1"/>
</dbReference>
<organism evidence="13 14">
    <name type="scientific">Puccinia sorghi</name>
    <dbReference type="NCBI Taxonomy" id="27349"/>
    <lineage>
        <taxon>Eukaryota</taxon>
        <taxon>Fungi</taxon>
        <taxon>Dikarya</taxon>
        <taxon>Basidiomycota</taxon>
        <taxon>Pucciniomycotina</taxon>
        <taxon>Pucciniomycetes</taxon>
        <taxon>Pucciniales</taxon>
        <taxon>Pucciniaceae</taxon>
        <taxon>Puccinia</taxon>
    </lineage>
</organism>
<keyword evidence="4 9" id="KW-0547">Nucleotide-binding</keyword>
<dbReference type="CDD" id="cd00808">
    <property type="entry name" value="GluRS_core"/>
    <property type="match status" value="1"/>
</dbReference>
<keyword evidence="5 9" id="KW-0067">ATP-binding</keyword>
<evidence type="ECO:0000313" key="14">
    <source>
        <dbReference type="Proteomes" id="UP000037035"/>
    </source>
</evidence>
<dbReference type="InterPro" id="IPR001412">
    <property type="entry name" value="aa-tRNA-synth_I_CS"/>
</dbReference>
<dbReference type="InterPro" id="IPR000924">
    <property type="entry name" value="Glu/Gln-tRNA-synth"/>
</dbReference>
<accession>A0A0L6VBG2</accession>
<dbReference type="InterPro" id="IPR004527">
    <property type="entry name" value="Glu-tRNA-ligase_bac/mito"/>
</dbReference>
<dbReference type="GO" id="GO:0000049">
    <property type="term" value="F:tRNA binding"/>
    <property type="evidence" value="ECO:0007669"/>
    <property type="project" value="InterPro"/>
</dbReference>
<evidence type="ECO:0000256" key="1">
    <source>
        <dbReference type="ARBA" id="ARBA00007894"/>
    </source>
</evidence>
<evidence type="ECO:0000256" key="8">
    <source>
        <dbReference type="ARBA" id="ARBA00030865"/>
    </source>
</evidence>
<feature type="region of interest" description="Disordered" evidence="10">
    <location>
        <begin position="543"/>
        <end position="570"/>
    </location>
</feature>
<feature type="domain" description="Glutamyl/glutaminyl-tRNA synthetase class Ib catalytic" evidence="11">
    <location>
        <begin position="9"/>
        <end position="338"/>
    </location>
</feature>
<evidence type="ECO:0000256" key="10">
    <source>
        <dbReference type="SAM" id="MobiDB-lite"/>
    </source>
</evidence>
<dbReference type="STRING" id="27349.A0A0L6VBG2"/>
<dbReference type="GO" id="GO:0006424">
    <property type="term" value="P:glutamyl-tRNA aminoacylation"/>
    <property type="evidence" value="ECO:0007669"/>
    <property type="project" value="InterPro"/>
</dbReference>
<dbReference type="PANTHER" id="PTHR43311:SF2">
    <property type="entry name" value="GLUTAMATE--TRNA LIGASE, MITOCHONDRIAL-RELATED"/>
    <property type="match status" value="1"/>
</dbReference>
<dbReference type="SUPFAM" id="SSF48163">
    <property type="entry name" value="An anticodon-binding domain of class I aminoacyl-tRNA synthetases"/>
    <property type="match status" value="1"/>
</dbReference>
<gene>
    <name evidence="13" type="primary">gltX</name>
    <name evidence="13" type="ORF">VP01_19g6</name>
</gene>
<keyword evidence="14" id="KW-1185">Reference proteome</keyword>
<dbReference type="GO" id="GO:0004818">
    <property type="term" value="F:glutamate-tRNA ligase activity"/>
    <property type="evidence" value="ECO:0007669"/>
    <property type="project" value="UniProtKB-EC"/>
</dbReference>
<dbReference type="InterPro" id="IPR020751">
    <property type="entry name" value="aa-tRNA-synth_I_codon-bd_sub2"/>
</dbReference>
<dbReference type="Gene3D" id="3.40.50.620">
    <property type="entry name" value="HUPs"/>
    <property type="match status" value="1"/>
</dbReference>
<evidence type="ECO:0000259" key="11">
    <source>
        <dbReference type="Pfam" id="PF00749"/>
    </source>
</evidence>
<dbReference type="InterPro" id="IPR020061">
    <property type="entry name" value="Glu_tRNA_lig_a-bdl"/>
</dbReference>
<dbReference type="InterPro" id="IPR014729">
    <property type="entry name" value="Rossmann-like_a/b/a_fold"/>
</dbReference>
<dbReference type="PANTHER" id="PTHR43311">
    <property type="entry name" value="GLUTAMATE--TRNA LIGASE"/>
    <property type="match status" value="1"/>
</dbReference>
<dbReference type="EC" id="6.1.1.17" evidence="2"/>
<sequence>MTRNLLSSVRLRFAPSPTGHLHLGGLRTALFNHLLARKLNGKWILRIEDTDQSRLVPGAIQSIIKTLQWAKLDYDEGPDLSGQFGPYVQSQRRAIYEAHRDRLLQVGISCHHSPSRPLSQTKQAYRCFCSPKRLDQMRQEFRRSGSNLTYDRKCLQMSDAEQARRLSEGTSHVVRLRNSDTSVSLNDLVYGQLTFLNNTQDDVILIKADGTPTYHFANVVDDHHMRISHVLRGEEWLSSTPKHILLYQALGFPVPQFAHLPLLVNADGSKLSKRSGDVRVEEYIVGQQIIIPITKGYEPEALLNFVALMGMNHSRHQAMDKGKNETTTSDMMTMEQMISMVRNSLVMLLFASSTMANRFIFFFSMKFSLDMISKHRATMSQPKLVHLNQQHIGRGLLSKEPERVRPWINRARSLLVPNSAADPEDGQESMEYIHRVLLAMKVHTTRASFFRLSSAAALPPPPPSATSSTLRNIFSRCLTLKKKDKIKIRADEILATTEAVLGKLEEKEEWTQEEIGKRLWEVSGRREGGSGQVMRTLRHAITGRNVNRPRYGPDYPPLGKAKISRPHPRR</sequence>
<dbReference type="Pfam" id="PF19269">
    <property type="entry name" value="Anticodon_2"/>
    <property type="match status" value="1"/>
</dbReference>
<dbReference type="Gene3D" id="1.10.10.350">
    <property type="match status" value="1"/>
</dbReference>